<dbReference type="EMBL" id="FWPT01000004">
    <property type="protein sequence ID" value="SMA46039.1"/>
    <property type="molecule type" value="Genomic_DNA"/>
</dbReference>
<feature type="compositionally biased region" description="Polar residues" evidence="1">
    <location>
        <begin position="201"/>
        <end position="217"/>
    </location>
</feature>
<name>A0A1X7AJU2_9GAMM</name>
<proteinExistence type="predicted"/>
<feature type="region of interest" description="Disordered" evidence="1">
    <location>
        <begin position="46"/>
        <end position="229"/>
    </location>
</feature>
<feature type="chain" id="PRO_5012055639" evidence="2">
    <location>
        <begin position="28"/>
        <end position="653"/>
    </location>
</feature>
<dbReference type="AlphaFoldDB" id="A0A1X7AJU2"/>
<evidence type="ECO:0000313" key="3">
    <source>
        <dbReference type="EMBL" id="SMA46039.1"/>
    </source>
</evidence>
<evidence type="ECO:0000256" key="2">
    <source>
        <dbReference type="SAM" id="SignalP"/>
    </source>
</evidence>
<evidence type="ECO:0000256" key="1">
    <source>
        <dbReference type="SAM" id="MobiDB-lite"/>
    </source>
</evidence>
<feature type="compositionally biased region" description="Polar residues" evidence="1">
    <location>
        <begin position="154"/>
        <end position="178"/>
    </location>
</feature>
<feature type="compositionally biased region" description="Basic and acidic residues" evidence="1">
    <location>
        <begin position="375"/>
        <end position="404"/>
    </location>
</feature>
<accession>A0A1X7AJU2</accession>
<feature type="signal peptide" evidence="2">
    <location>
        <begin position="1"/>
        <end position="27"/>
    </location>
</feature>
<organism evidence="3 4">
    <name type="scientific">Parendozoicomonas haliclonae</name>
    <dbReference type="NCBI Taxonomy" id="1960125"/>
    <lineage>
        <taxon>Bacteria</taxon>
        <taxon>Pseudomonadati</taxon>
        <taxon>Pseudomonadota</taxon>
        <taxon>Gammaproteobacteria</taxon>
        <taxon>Oceanospirillales</taxon>
        <taxon>Endozoicomonadaceae</taxon>
        <taxon>Parendozoicomonas</taxon>
    </lineage>
</organism>
<feature type="compositionally biased region" description="Low complexity" evidence="1">
    <location>
        <begin position="319"/>
        <end position="369"/>
    </location>
</feature>
<protein>
    <submittedName>
        <fullName evidence="3">Uncharacterized protein</fullName>
    </submittedName>
</protein>
<evidence type="ECO:0000313" key="4">
    <source>
        <dbReference type="Proteomes" id="UP000196573"/>
    </source>
</evidence>
<feature type="region of interest" description="Disordered" evidence="1">
    <location>
        <begin position="247"/>
        <end position="410"/>
    </location>
</feature>
<sequence length="653" mass="69575">MKRNKSAGPAIKVAGLALTVMATVAFGDTGYNAGSGFMGEEKLYKRLPAEERKERNTLSKTERRELAQQDAAKAASVQVKKPGVVDSSRVEKVPAKVTKPVPSKSSVPASSAAKSSESKSKSSSVVKPTPSVSKPAPSVTKPTQSVTPPAPSVTEPTPSVTQPAPSVTKPTPSITQPAPSVDKPTPSVTQPAPSVTKPAPSVTQSQPAVSSTETPKETNPPQPVEVVKKGGKGIFRKGFDYAWNYFAGSTSEPKDEPAKDAPQNSETVTDSGSTSTTSSETGSQTIPPVSPSTTESSFTSTSSETESQTIPPVTSTSESIVPPVTETSSTSTSSSETVIPSPSSTESVTETSTPASSTASSSSVTVEETPAPEAKNADDKKEDETVETKDGKKDGETQSQRQDDVQDNSLTNTIFDEDFMYQVNMAYKYRTATRSPEYLENLENAFIHLYNNLPVRKSTDPNLSGDMVGRLDSDIIGGHPVPDFKKDMFGHYPAVRGSFSANGAPSMSIKFRVFNRASTWSDYTDEGATPCTEGTFQVTLTANGSNGAYGWFVAVDPSSELKRDEIDQCLTNSNTAFSKKSVEVREAVDHHAAMIEAILLMVAEGKASTDNHMFVMEEADLLEHKKLKSHVRSDKEVDALGKLTTGEFKIQVK</sequence>
<dbReference type="Proteomes" id="UP000196573">
    <property type="component" value="Unassembled WGS sequence"/>
</dbReference>
<feature type="compositionally biased region" description="Low complexity" evidence="1">
    <location>
        <begin position="95"/>
        <end position="142"/>
    </location>
</feature>
<keyword evidence="2" id="KW-0732">Signal</keyword>
<reference evidence="3 4" key="1">
    <citation type="submission" date="2017-03" db="EMBL/GenBank/DDBJ databases">
        <authorList>
            <person name="Afonso C.L."/>
            <person name="Miller P.J."/>
            <person name="Scott M.A."/>
            <person name="Spackman E."/>
            <person name="Goraichik I."/>
            <person name="Dimitrov K.M."/>
            <person name="Suarez D.L."/>
            <person name="Swayne D.E."/>
        </authorList>
    </citation>
    <scope>NUCLEOTIDE SEQUENCE [LARGE SCALE GENOMIC DNA]</scope>
    <source>
        <strain evidence="3">SB41UT1</strain>
    </source>
</reference>
<feature type="compositionally biased region" description="Low complexity" evidence="1">
    <location>
        <begin position="265"/>
        <end position="312"/>
    </location>
</feature>
<keyword evidence="4" id="KW-1185">Reference proteome</keyword>
<dbReference type="RefSeq" id="WP_087109508.1">
    <property type="nucleotide sequence ID" value="NZ_CBCSCN010000002.1"/>
</dbReference>
<gene>
    <name evidence="3" type="ORF">EHSB41UT_02068</name>
</gene>
<feature type="compositionally biased region" description="Basic and acidic residues" evidence="1">
    <location>
        <begin position="46"/>
        <end position="67"/>
    </location>
</feature>